<reference evidence="1" key="1">
    <citation type="submission" date="2021-06" db="EMBL/GenBank/DDBJ databases">
        <title>Parelaphostrongylus tenuis whole genome reference sequence.</title>
        <authorList>
            <person name="Garwood T.J."/>
            <person name="Larsen P.A."/>
            <person name="Fountain-Jones N.M."/>
            <person name="Garbe J.R."/>
            <person name="Macchietto M.G."/>
            <person name="Kania S.A."/>
            <person name="Gerhold R.W."/>
            <person name="Richards J.E."/>
            <person name="Wolf T.M."/>
        </authorList>
    </citation>
    <scope>NUCLEOTIDE SEQUENCE</scope>
    <source>
        <strain evidence="1">MNPRO001-30</strain>
        <tissue evidence="1">Meninges</tissue>
    </source>
</reference>
<evidence type="ECO:0000313" key="1">
    <source>
        <dbReference type="EMBL" id="KAJ1369225.1"/>
    </source>
</evidence>
<organism evidence="1 2">
    <name type="scientific">Parelaphostrongylus tenuis</name>
    <name type="common">Meningeal worm</name>
    <dbReference type="NCBI Taxonomy" id="148309"/>
    <lineage>
        <taxon>Eukaryota</taxon>
        <taxon>Metazoa</taxon>
        <taxon>Ecdysozoa</taxon>
        <taxon>Nematoda</taxon>
        <taxon>Chromadorea</taxon>
        <taxon>Rhabditida</taxon>
        <taxon>Rhabditina</taxon>
        <taxon>Rhabditomorpha</taxon>
        <taxon>Strongyloidea</taxon>
        <taxon>Metastrongylidae</taxon>
        <taxon>Parelaphostrongylus</taxon>
    </lineage>
</organism>
<dbReference type="AlphaFoldDB" id="A0AAD5R446"/>
<dbReference type="PROSITE" id="PS51257">
    <property type="entry name" value="PROKAR_LIPOPROTEIN"/>
    <property type="match status" value="1"/>
</dbReference>
<evidence type="ECO:0000313" key="2">
    <source>
        <dbReference type="Proteomes" id="UP001196413"/>
    </source>
</evidence>
<name>A0AAD5R446_PARTN</name>
<proteinExistence type="predicted"/>
<keyword evidence="2" id="KW-1185">Reference proteome</keyword>
<gene>
    <name evidence="1" type="ORF">KIN20_030636</name>
</gene>
<dbReference type="Proteomes" id="UP001196413">
    <property type="component" value="Unassembled WGS sequence"/>
</dbReference>
<sequence>MSKFPPEILMISPLAAMPTVLGCGVLPAGQTSTRTFTISNFTLPVAMVYIGKPKVSAQVFDILERDGRSALLPEAIISGILGQLTGNIVHEPMECQAVVTGLTGMVGYSIINALMMSDQKCIIVGNTVIGICAPAMPGGNGGMCSMPQSDVAAITPVPQKSPQTTNDVGELADNDVASCDGQSCWDVMSSPFGSNFFPAVAAVGGN</sequence>
<protein>
    <submittedName>
        <fullName evidence="1">Uncharacterized protein</fullName>
    </submittedName>
</protein>
<comment type="caution">
    <text evidence="1">The sequence shown here is derived from an EMBL/GenBank/DDBJ whole genome shotgun (WGS) entry which is preliminary data.</text>
</comment>
<accession>A0AAD5R446</accession>
<dbReference type="EMBL" id="JAHQIW010006461">
    <property type="protein sequence ID" value="KAJ1369225.1"/>
    <property type="molecule type" value="Genomic_DNA"/>
</dbReference>